<name>A0A437P358_9ACTN</name>
<dbReference type="Pfam" id="PF04932">
    <property type="entry name" value="Wzy_C"/>
    <property type="match status" value="1"/>
</dbReference>
<dbReference type="PANTHER" id="PTHR37422:SF13">
    <property type="entry name" value="LIPOPOLYSACCHARIDE BIOSYNTHESIS PROTEIN PA4999-RELATED"/>
    <property type="match status" value="1"/>
</dbReference>
<dbReference type="Proteomes" id="UP000283128">
    <property type="component" value="Unassembled WGS sequence"/>
</dbReference>
<feature type="compositionally biased region" description="Polar residues" evidence="5">
    <location>
        <begin position="455"/>
        <end position="467"/>
    </location>
</feature>
<feature type="transmembrane region" description="Helical" evidence="6">
    <location>
        <begin position="189"/>
        <end position="209"/>
    </location>
</feature>
<dbReference type="EMBL" id="RZYA01000026">
    <property type="protein sequence ID" value="RVU16703.1"/>
    <property type="molecule type" value="Genomic_DNA"/>
</dbReference>
<feature type="domain" description="O-antigen ligase-related" evidence="7">
    <location>
        <begin position="223"/>
        <end position="378"/>
    </location>
</feature>
<keyword evidence="9" id="KW-1185">Reference proteome</keyword>
<feature type="compositionally biased region" description="Polar residues" evidence="5">
    <location>
        <begin position="14"/>
        <end position="29"/>
    </location>
</feature>
<organism evidence="8 9">
    <name type="scientific">Streptomyces antnestii</name>
    <dbReference type="NCBI Taxonomy" id="2494256"/>
    <lineage>
        <taxon>Bacteria</taxon>
        <taxon>Bacillati</taxon>
        <taxon>Actinomycetota</taxon>
        <taxon>Actinomycetes</taxon>
        <taxon>Kitasatosporales</taxon>
        <taxon>Streptomycetaceae</taxon>
        <taxon>Streptomyces</taxon>
    </lineage>
</organism>
<feature type="transmembrane region" description="Helical" evidence="6">
    <location>
        <begin position="40"/>
        <end position="58"/>
    </location>
</feature>
<dbReference type="GO" id="GO:0016020">
    <property type="term" value="C:membrane"/>
    <property type="evidence" value="ECO:0007669"/>
    <property type="project" value="UniProtKB-SubCell"/>
</dbReference>
<gene>
    <name evidence="8" type="ORF">EOT10_35635</name>
</gene>
<feature type="transmembrane region" description="Helical" evidence="6">
    <location>
        <begin position="156"/>
        <end position="177"/>
    </location>
</feature>
<evidence type="ECO:0000256" key="3">
    <source>
        <dbReference type="ARBA" id="ARBA00022989"/>
    </source>
</evidence>
<feature type="region of interest" description="Disordered" evidence="5">
    <location>
        <begin position="448"/>
        <end position="467"/>
    </location>
</feature>
<feature type="transmembrane region" description="Helical" evidence="6">
    <location>
        <begin position="127"/>
        <end position="144"/>
    </location>
</feature>
<keyword evidence="4 6" id="KW-0472">Membrane</keyword>
<accession>A0A437P358</accession>
<feature type="transmembrane region" description="Helical" evidence="6">
    <location>
        <begin position="401"/>
        <end position="420"/>
    </location>
</feature>
<keyword evidence="3 6" id="KW-1133">Transmembrane helix</keyword>
<evidence type="ECO:0000256" key="5">
    <source>
        <dbReference type="SAM" id="MobiDB-lite"/>
    </source>
</evidence>
<feature type="transmembrane region" description="Helical" evidence="6">
    <location>
        <begin position="264"/>
        <end position="282"/>
    </location>
</feature>
<comment type="caution">
    <text evidence="8">The sequence shown here is derived from an EMBL/GenBank/DDBJ whole genome shotgun (WGS) entry which is preliminary data.</text>
</comment>
<evidence type="ECO:0000259" key="7">
    <source>
        <dbReference type="Pfam" id="PF04932"/>
    </source>
</evidence>
<dbReference type="RefSeq" id="WP_127832531.1">
    <property type="nucleotide sequence ID" value="NZ_RZYA01000026.1"/>
</dbReference>
<feature type="region of interest" description="Disordered" evidence="5">
    <location>
        <begin position="1"/>
        <end position="29"/>
    </location>
</feature>
<evidence type="ECO:0000256" key="6">
    <source>
        <dbReference type="SAM" id="Phobius"/>
    </source>
</evidence>
<dbReference type="InterPro" id="IPR051533">
    <property type="entry name" value="WaaL-like"/>
</dbReference>
<sequence>MKTEVRMAYPQTDVAGQTETGNSPSELQVSGRNPTIDHHLIAGSVAVAVLLTGGRWVSHVNVGPLYISDALLCAAFLHAIWSNLLSGKKYGRIHGPGLLIGLLLLVTGARLLALQGDVWMAARDAEPFVYAAIAYLSAGAYQRVSDRGRERTLRMIHGGLLLHLGWMLVATLAPEFVATLPTVGDTRIFEIRTDFDVAVLGVLAGMSILRIARGRIWLHAPVAIAALATGLAQVNRAGLISCCACVLVAAMLRAGRNGRLTGRALLFGATAVLAVVVALPMSPAGQRLLVLNGPTTASSEFEENAQGTKRARLTAWERVVTYTLDDPVRAAVGVGFGPDFLQLSNGDLPIGRGIGVRSPHNYLVTCFARLGFIGLAVVVALLARLVALVIQTVRRGPPDELTSLCVLLVISLLIVALLGVILESPFGAAPFFWAAGILLAGGRSRRARRRHKPEQNTFASSPQEAIV</sequence>
<feature type="transmembrane region" description="Helical" evidence="6">
    <location>
        <begin position="64"/>
        <end position="85"/>
    </location>
</feature>
<evidence type="ECO:0000313" key="8">
    <source>
        <dbReference type="EMBL" id="RVU16703.1"/>
    </source>
</evidence>
<evidence type="ECO:0000256" key="4">
    <source>
        <dbReference type="ARBA" id="ARBA00023136"/>
    </source>
</evidence>
<evidence type="ECO:0000256" key="2">
    <source>
        <dbReference type="ARBA" id="ARBA00022692"/>
    </source>
</evidence>
<evidence type="ECO:0000256" key="1">
    <source>
        <dbReference type="ARBA" id="ARBA00004141"/>
    </source>
</evidence>
<feature type="transmembrane region" description="Helical" evidence="6">
    <location>
        <begin position="426"/>
        <end position="442"/>
    </location>
</feature>
<reference evidence="8 9" key="1">
    <citation type="submission" date="2019-01" db="EMBL/GenBank/DDBJ databases">
        <title>Genome sequences of Streptomyces and Rhizobium isolates collected from root and soil.</title>
        <authorList>
            <person name="Chhettri S."/>
            <person name="Sevigny J.L."/>
            <person name="Sen A."/>
            <person name="Ennis N."/>
            <person name="Tisa L."/>
        </authorList>
    </citation>
    <scope>NUCLEOTIDE SEQUENCE [LARGE SCALE GENOMIC DNA]</scope>
    <source>
        <strain evidence="8 9">San01</strain>
    </source>
</reference>
<feature type="transmembrane region" description="Helical" evidence="6">
    <location>
        <begin position="367"/>
        <end position="389"/>
    </location>
</feature>
<comment type="subcellular location">
    <subcellularLocation>
        <location evidence="1">Membrane</location>
        <topology evidence="1">Multi-pass membrane protein</topology>
    </subcellularLocation>
</comment>
<evidence type="ECO:0000313" key="9">
    <source>
        <dbReference type="Proteomes" id="UP000283128"/>
    </source>
</evidence>
<dbReference type="PANTHER" id="PTHR37422">
    <property type="entry name" value="TEICHURONIC ACID BIOSYNTHESIS PROTEIN TUAE"/>
    <property type="match status" value="1"/>
</dbReference>
<dbReference type="OrthoDB" id="4578889at2"/>
<dbReference type="AlphaFoldDB" id="A0A437P358"/>
<feature type="transmembrane region" description="Helical" evidence="6">
    <location>
        <begin position="97"/>
        <end position="115"/>
    </location>
</feature>
<protein>
    <recommendedName>
        <fullName evidence="7">O-antigen ligase-related domain-containing protein</fullName>
    </recommendedName>
</protein>
<keyword evidence="2 6" id="KW-0812">Transmembrane</keyword>
<dbReference type="InterPro" id="IPR007016">
    <property type="entry name" value="O-antigen_ligase-rel_domated"/>
</dbReference>
<proteinExistence type="predicted"/>